<accession>A0A1E4RMK5</accession>
<evidence type="ECO:0000256" key="3">
    <source>
        <dbReference type="ARBA" id="ARBA00012317"/>
    </source>
</evidence>
<dbReference type="GeneID" id="30994567"/>
<name>A0A1E4RMK5_9ASCO</name>
<evidence type="ECO:0000256" key="2">
    <source>
        <dbReference type="ARBA" id="ARBA00006037"/>
    </source>
</evidence>
<dbReference type="SUPFAM" id="SSF55144">
    <property type="entry name" value="LigT-like"/>
    <property type="match status" value="1"/>
</dbReference>
<evidence type="ECO:0000313" key="5">
    <source>
        <dbReference type="EMBL" id="ODV68493.1"/>
    </source>
</evidence>
<keyword evidence="6" id="KW-1185">Reference proteome</keyword>
<dbReference type="AlphaFoldDB" id="A0A1E4RMK5"/>
<proteinExistence type="inferred from homology"/>
<dbReference type="Proteomes" id="UP000095085">
    <property type="component" value="Unassembled WGS sequence"/>
</dbReference>
<dbReference type="GO" id="GO:0009187">
    <property type="term" value="P:cyclic nucleotide metabolic process"/>
    <property type="evidence" value="ECO:0007669"/>
    <property type="project" value="TreeGrafter"/>
</dbReference>
<dbReference type="InterPro" id="IPR012386">
    <property type="entry name" value="Cyclic-nucl_3Pdiesterase"/>
</dbReference>
<dbReference type="EMBL" id="KV454539">
    <property type="protein sequence ID" value="ODV68493.1"/>
    <property type="molecule type" value="Genomic_DNA"/>
</dbReference>
<comment type="similarity">
    <text evidence="2">Belongs to the 2H phosphoesterase superfamily. CPD1 family.</text>
</comment>
<evidence type="ECO:0000256" key="4">
    <source>
        <dbReference type="ARBA" id="ARBA00014478"/>
    </source>
</evidence>
<gene>
    <name evidence="5" type="ORF">HYPBUDRAFT_147063</name>
</gene>
<protein>
    <recommendedName>
        <fullName evidence="4">2',3'-cyclic-nucleotide 3'-phosphodiesterase</fullName>
        <ecNumber evidence="3">3.1.4.37</ecNumber>
    </recommendedName>
</protein>
<organism evidence="5 6">
    <name type="scientific">Hyphopichia burtonii NRRL Y-1933</name>
    <dbReference type="NCBI Taxonomy" id="984485"/>
    <lineage>
        <taxon>Eukaryota</taxon>
        <taxon>Fungi</taxon>
        <taxon>Dikarya</taxon>
        <taxon>Ascomycota</taxon>
        <taxon>Saccharomycotina</taxon>
        <taxon>Pichiomycetes</taxon>
        <taxon>Debaryomycetaceae</taxon>
        <taxon>Hyphopichia</taxon>
    </lineage>
</organism>
<dbReference type="RefSeq" id="XP_020077560.1">
    <property type="nucleotide sequence ID" value="XM_020220017.1"/>
</dbReference>
<dbReference type="STRING" id="984485.A0A1E4RMK5"/>
<dbReference type="Pfam" id="PF07823">
    <property type="entry name" value="CPDase"/>
    <property type="match status" value="1"/>
</dbReference>
<dbReference type="PANTHER" id="PTHR28141:SF1">
    <property type="entry name" value="2',3'-CYCLIC-NUCLEOTIDE 3'-PHOSPHODIESTERASE"/>
    <property type="match status" value="1"/>
</dbReference>
<reference evidence="6" key="1">
    <citation type="submission" date="2016-05" db="EMBL/GenBank/DDBJ databases">
        <title>Comparative genomics of biotechnologically important yeasts.</title>
        <authorList>
            <consortium name="DOE Joint Genome Institute"/>
            <person name="Riley R."/>
            <person name="Haridas S."/>
            <person name="Wolfe K.H."/>
            <person name="Lopes M.R."/>
            <person name="Hittinger C.T."/>
            <person name="Goker M."/>
            <person name="Salamov A."/>
            <person name="Wisecaver J."/>
            <person name="Long T.M."/>
            <person name="Aerts A.L."/>
            <person name="Barry K."/>
            <person name="Choi C."/>
            <person name="Clum A."/>
            <person name="Coughlan A.Y."/>
            <person name="Deshpande S."/>
            <person name="Douglass A.P."/>
            <person name="Hanson S.J."/>
            <person name="Klenk H.-P."/>
            <person name="Labutti K."/>
            <person name="Lapidus A."/>
            <person name="Lindquist E."/>
            <person name="Lipzen A."/>
            <person name="Meier-Kolthoff J.P."/>
            <person name="Ohm R.A."/>
            <person name="Otillar R.P."/>
            <person name="Pangilinan J."/>
            <person name="Peng Y."/>
            <person name="Rokas A."/>
            <person name="Rosa C.A."/>
            <person name="Scheuner C."/>
            <person name="Sibirny A.A."/>
            <person name="Slot J.C."/>
            <person name="Stielow J.B."/>
            <person name="Sun H."/>
            <person name="Kurtzman C.P."/>
            <person name="Blackwell M."/>
            <person name="Grigoriev I.V."/>
            <person name="Jeffries T.W."/>
        </authorList>
    </citation>
    <scope>NUCLEOTIDE SEQUENCE [LARGE SCALE GENOMIC DNA]</scope>
    <source>
        <strain evidence="6">NRRL Y-1933</strain>
    </source>
</reference>
<evidence type="ECO:0000256" key="1">
    <source>
        <dbReference type="ARBA" id="ARBA00003831"/>
    </source>
</evidence>
<evidence type="ECO:0000313" key="6">
    <source>
        <dbReference type="Proteomes" id="UP000095085"/>
    </source>
</evidence>
<comment type="function">
    <text evidence="1">Involved in the metabolism of ADP-ribose 1',2'-cyclic phosphate which is produced as a consequence of tRNA splicing.</text>
</comment>
<dbReference type="InterPro" id="IPR009097">
    <property type="entry name" value="Cyclic_Pdiesterase"/>
</dbReference>
<dbReference type="PANTHER" id="PTHR28141">
    <property type="entry name" value="2',3'-CYCLIC-NUCLEOTIDE 3'-PHOSPHODIESTERASE"/>
    <property type="match status" value="1"/>
</dbReference>
<dbReference type="Gene3D" id="3.90.1140.10">
    <property type="entry name" value="Cyclic phosphodiesterase"/>
    <property type="match status" value="1"/>
</dbReference>
<dbReference type="OrthoDB" id="514292at2759"/>
<sequence>MAIGVALWLCPKQNSTIYDKLTTLMGSLNTIFPGQAPKFDPHVTITTNVDINLDDSNKTRDDVDRILLASAVAMNSLPKNHESLIKLGKINSQRKFFKKLYFQVGKDPNLLSFARIIRELFVILPEIIDRENKIHNPQLYTRDSHGEIVLKSKIKKPKSHHSPEPESNLKPLDMDRIHQESAVAAAEWVVDEFDPHLSLVYSDIHPIDSALWRTIKTRVLDYLNIDNCDSEFIDDNGLGWNGGVLKLVLCEGDVNDWVTLGSVDIH</sequence>
<dbReference type="GO" id="GO:0004113">
    <property type="term" value="F:2',3'-cyclic-nucleotide 3'-phosphodiesterase activity"/>
    <property type="evidence" value="ECO:0007669"/>
    <property type="project" value="UniProtKB-EC"/>
</dbReference>
<dbReference type="EC" id="3.1.4.37" evidence="3"/>